<sequence length="183" mass="20755">MMQIDVGMLVLIFVINFVYITLNTVRFLLVMRGYRYFAAFASVIEITIYVLGLSLVLDRLHNPINLIVYALGYGVGVYVGMVIEDHLALGYTMISVILPDPKSSLPGILRENGFGVTQHAAYGLEGERLALEILAPRKNERRLYDLIKDAAPSAFVIAYEPRYISGGFWLKRVKRRNARRKKQ</sequence>
<dbReference type="PANTHER" id="PTHR40060">
    <property type="entry name" value="UPF0316 PROTEIN YEBE"/>
    <property type="match status" value="1"/>
</dbReference>
<dbReference type="EMBL" id="AZCU01000001">
    <property type="protein sequence ID" value="KRK26935.1"/>
    <property type="molecule type" value="Genomic_DNA"/>
</dbReference>
<feature type="transmembrane region" description="Helical" evidence="6">
    <location>
        <begin position="36"/>
        <end position="57"/>
    </location>
</feature>
<feature type="domain" description="DUF2179" evidence="7">
    <location>
        <begin position="114"/>
        <end position="166"/>
    </location>
</feature>
<reference evidence="9 10" key="1">
    <citation type="journal article" date="2015" name="Genome Announc.">
        <title>Expanding the biotechnology potential of lactobacilli through comparative genomics of 213 strains and associated genera.</title>
        <authorList>
            <person name="Sun Z."/>
            <person name="Harris H.M."/>
            <person name="McCann A."/>
            <person name="Guo C."/>
            <person name="Argimon S."/>
            <person name="Zhang W."/>
            <person name="Yang X."/>
            <person name="Jeffery I.B."/>
            <person name="Cooney J.C."/>
            <person name="Kagawa T.F."/>
            <person name="Liu W."/>
            <person name="Song Y."/>
            <person name="Salvetti E."/>
            <person name="Wrobel A."/>
            <person name="Rasinkangas P."/>
            <person name="Parkhill J."/>
            <person name="Rea M.C."/>
            <person name="O'Sullivan O."/>
            <person name="Ritari J."/>
            <person name="Douillard F.P."/>
            <person name="Paul Ross R."/>
            <person name="Yang R."/>
            <person name="Briner A.E."/>
            <person name="Felis G.E."/>
            <person name="de Vos W.M."/>
            <person name="Barrangou R."/>
            <person name="Klaenhammer T.R."/>
            <person name="Caufield P.W."/>
            <person name="Cui Y."/>
            <person name="Zhang H."/>
            <person name="O'Toole P.W."/>
        </authorList>
    </citation>
    <scope>NUCLEOTIDE SEQUENCE [LARGE SCALE GENOMIC DNA]</scope>
    <source>
        <strain evidence="9 10">DSM 20314</strain>
    </source>
</reference>
<dbReference type="Proteomes" id="UP000051020">
    <property type="component" value="Unassembled WGS sequence"/>
</dbReference>
<dbReference type="InterPro" id="IPR019264">
    <property type="entry name" value="DUF2179"/>
</dbReference>
<feature type="transmembrane region" description="Helical" evidence="6">
    <location>
        <begin position="6"/>
        <end position="29"/>
    </location>
</feature>
<comment type="subcellular location">
    <subcellularLocation>
        <location evidence="1 6">Cell membrane</location>
        <topology evidence="1 6">Multi-pass membrane protein</topology>
    </subcellularLocation>
</comment>
<evidence type="ECO:0000256" key="3">
    <source>
        <dbReference type="ARBA" id="ARBA00022692"/>
    </source>
</evidence>
<gene>
    <name evidence="9" type="ORF">FD24_GL000067</name>
</gene>
<evidence type="ECO:0000259" key="8">
    <source>
        <dbReference type="Pfam" id="PF18955"/>
    </source>
</evidence>
<feature type="domain" description="DUF5698" evidence="8">
    <location>
        <begin position="24"/>
        <end position="81"/>
    </location>
</feature>
<dbReference type="PANTHER" id="PTHR40060:SF1">
    <property type="entry name" value="UPF0316 PROTEIN YEBE"/>
    <property type="match status" value="1"/>
</dbReference>
<dbReference type="Pfam" id="PF10035">
    <property type="entry name" value="DUF2179"/>
    <property type="match status" value="1"/>
</dbReference>
<comment type="similarity">
    <text evidence="6">Belongs to the UPF0316 family.</text>
</comment>
<name>A0A837RE78_LACPE</name>
<dbReference type="NCBIfam" id="NF003194">
    <property type="entry name" value="PRK04164.1-5"/>
    <property type="match status" value="1"/>
</dbReference>
<keyword evidence="2 6" id="KW-1003">Cell membrane</keyword>
<keyword evidence="3 6" id="KW-0812">Transmembrane</keyword>
<evidence type="ECO:0000256" key="1">
    <source>
        <dbReference type="ARBA" id="ARBA00004651"/>
    </source>
</evidence>
<evidence type="ECO:0000256" key="4">
    <source>
        <dbReference type="ARBA" id="ARBA00022989"/>
    </source>
</evidence>
<comment type="caution">
    <text evidence="9">The sequence shown here is derived from an EMBL/GenBank/DDBJ whole genome shotgun (WGS) entry which is preliminary data.</text>
</comment>
<keyword evidence="5 6" id="KW-0472">Membrane</keyword>
<accession>A0A837RE78</accession>
<feature type="transmembrane region" description="Helical" evidence="6">
    <location>
        <begin position="63"/>
        <end position="83"/>
    </location>
</feature>
<proteinExistence type="inferred from homology"/>
<evidence type="ECO:0000256" key="2">
    <source>
        <dbReference type="ARBA" id="ARBA00022475"/>
    </source>
</evidence>
<evidence type="ECO:0000313" key="9">
    <source>
        <dbReference type="EMBL" id="KRK26935.1"/>
    </source>
</evidence>
<dbReference type="CDD" id="cd16381">
    <property type="entry name" value="YitT_C_like_1"/>
    <property type="match status" value="1"/>
</dbReference>
<protein>
    <recommendedName>
        <fullName evidence="6">UPF0316 protein FD24_GL000067</fullName>
    </recommendedName>
</protein>
<keyword evidence="4 6" id="KW-1133">Transmembrane helix</keyword>
<dbReference type="HAMAP" id="MF_01515">
    <property type="entry name" value="UPF0316"/>
    <property type="match status" value="1"/>
</dbReference>
<dbReference type="InterPro" id="IPR044035">
    <property type="entry name" value="DUF5698"/>
</dbReference>
<evidence type="ECO:0000259" key="7">
    <source>
        <dbReference type="Pfam" id="PF10035"/>
    </source>
</evidence>
<evidence type="ECO:0000256" key="6">
    <source>
        <dbReference type="HAMAP-Rule" id="MF_01515"/>
    </source>
</evidence>
<organism evidence="9 10">
    <name type="scientific">Lactiplantibacillus pentosus DSM 20314</name>
    <dbReference type="NCBI Taxonomy" id="1423791"/>
    <lineage>
        <taxon>Bacteria</taxon>
        <taxon>Bacillati</taxon>
        <taxon>Bacillota</taxon>
        <taxon>Bacilli</taxon>
        <taxon>Lactobacillales</taxon>
        <taxon>Lactobacillaceae</taxon>
        <taxon>Lactiplantibacillus</taxon>
    </lineage>
</organism>
<dbReference type="Pfam" id="PF18955">
    <property type="entry name" value="DUF5698"/>
    <property type="match status" value="1"/>
</dbReference>
<dbReference type="AlphaFoldDB" id="A0A837RE78"/>
<evidence type="ECO:0000256" key="5">
    <source>
        <dbReference type="ARBA" id="ARBA00023136"/>
    </source>
</evidence>
<dbReference type="GO" id="GO:0005886">
    <property type="term" value="C:plasma membrane"/>
    <property type="evidence" value="ECO:0007669"/>
    <property type="project" value="UniProtKB-SubCell"/>
</dbReference>
<evidence type="ECO:0000313" key="10">
    <source>
        <dbReference type="Proteomes" id="UP000051020"/>
    </source>
</evidence>
<dbReference type="InterPro" id="IPR022930">
    <property type="entry name" value="UPF0316"/>
</dbReference>